<reference evidence="2" key="2">
    <citation type="journal article" date="2020" name="Microorganisms">
        <title>Osmotic Adaptation and Compatible Solute Biosynthesis of Phototrophic Bacteria as Revealed from Genome Analyses.</title>
        <authorList>
            <person name="Imhoff J.F."/>
            <person name="Rahn T."/>
            <person name="Kunzel S."/>
            <person name="Keller A."/>
            <person name="Neulinger S.C."/>
        </authorList>
    </citation>
    <scope>NUCLEOTIDE SEQUENCE</scope>
    <source>
        <strain evidence="2">DSM 11080</strain>
    </source>
</reference>
<name>A0AAJ0XBF2_9GAMM</name>
<dbReference type="InterPro" id="IPR002716">
    <property type="entry name" value="PIN_dom"/>
</dbReference>
<evidence type="ECO:0000259" key="1">
    <source>
        <dbReference type="Pfam" id="PF13470"/>
    </source>
</evidence>
<dbReference type="RefSeq" id="WP_200347143.1">
    <property type="nucleotide sequence ID" value="NZ_NRSJ01000029.1"/>
</dbReference>
<organism evidence="2 3">
    <name type="scientific">Halochromatium glycolicum</name>
    <dbReference type="NCBI Taxonomy" id="85075"/>
    <lineage>
        <taxon>Bacteria</taxon>
        <taxon>Pseudomonadati</taxon>
        <taxon>Pseudomonadota</taxon>
        <taxon>Gammaproteobacteria</taxon>
        <taxon>Chromatiales</taxon>
        <taxon>Chromatiaceae</taxon>
        <taxon>Halochromatium</taxon>
    </lineage>
</organism>
<dbReference type="Pfam" id="PF13470">
    <property type="entry name" value="PIN_3"/>
    <property type="match status" value="1"/>
</dbReference>
<comment type="caution">
    <text evidence="2">The sequence shown here is derived from an EMBL/GenBank/DDBJ whole genome shotgun (WGS) entry which is preliminary data.</text>
</comment>
<dbReference type="Gene3D" id="3.40.50.1010">
    <property type="entry name" value="5'-nuclease"/>
    <property type="match status" value="1"/>
</dbReference>
<gene>
    <name evidence="2" type="ORF">CKO40_15275</name>
</gene>
<accession>A0AAJ0XBF2</accession>
<dbReference type="InterPro" id="IPR029060">
    <property type="entry name" value="PIN-like_dom_sf"/>
</dbReference>
<sequence length="140" mass="15005">MRLFLDANILFSAAYRDGSPALLLFELAAAGRCRLLTSAFAWDEAQRNIALKCPHRTVVLDALRGQLDDAAVPTAAAIENAARRGLPDKDAPILAAACVAEVDILVTGDRTHFGHLYGQAVEGLQVLTLKATLARLLEDP</sequence>
<protein>
    <recommendedName>
        <fullName evidence="1">PIN domain-containing protein</fullName>
    </recommendedName>
</protein>
<dbReference type="AlphaFoldDB" id="A0AAJ0XBF2"/>
<evidence type="ECO:0000313" key="2">
    <source>
        <dbReference type="EMBL" id="MBK1705877.1"/>
    </source>
</evidence>
<dbReference type="EMBL" id="NRSJ01000029">
    <property type="protein sequence ID" value="MBK1705877.1"/>
    <property type="molecule type" value="Genomic_DNA"/>
</dbReference>
<proteinExistence type="predicted"/>
<evidence type="ECO:0000313" key="3">
    <source>
        <dbReference type="Proteomes" id="UP001296776"/>
    </source>
</evidence>
<reference evidence="2" key="1">
    <citation type="submission" date="2017-08" db="EMBL/GenBank/DDBJ databases">
        <authorList>
            <person name="Imhoff J.F."/>
            <person name="Rahn T."/>
            <person name="Kuenzel S."/>
            <person name="Neulinger S.C."/>
        </authorList>
    </citation>
    <scope>NUCLEOTIDE SEQUENCE</scope>
    <source>
        <strain evidence="2">DSM 11080</strain>
    </source>
</reference>
<keyword evidence="3" id="KW-1185">Reference proteome</keyword>
<dbReference type="Proteomes" id="UP001296776">
    <property type="component" value="Unassembled WGS sequence"/>
</dbReference>
<dbReference type="SUPFAM" id="SSF88723">
    <property type="entry name" value="PIN domain-like"/>
    <property type="match status" value="1"/>
</dbReference>
<feature type="domain" description="PIN" evidence="1">
    <location>
        <begin position="2"/>
        <end position="110"/>
    </location>
</feature>